<feature type="binding site" evidence="4">
    <location>
        <position position="203"/>
    </location>
    <ligand>
        <name>a divalent metal cation</name>
        <dbReference type="ChEBI" id="CHEBI:60240"/>
        <label>1</label>
    </ligand>
</feature>
<dbReference type="Proteomes" id="UP000559987">
    <property type="component" value="Unassembled WGS sequence"/>
</dbReference>
<reference evidence="5 6" key="1">
    <citation type="submission" date="2020-08" db="EMBL/GenBank/DDBJ databases">
        <title>Genomic Encyclopedia of Type Strains, Phase III (KMG-III): the genomes of soil and plant-associated and newly described type strains.</title>
        <authorList>
            <person name="Whitman W."/>
        </authorList>
    </citation>
    <scope>NUCLEOTIDE SEQUENCE [LARGE SCALE GENOMIC DNA]</scope>
    <source>
        <strain evidence="5 6">CECT 8571</strain>
    </source>
</reference>
<accession>A0A839UVR1</accession>
<feature type="binding site" evidence="4">
    <location>
        <position position="7"/>
    </location>
    <ligand>
        <name>a divalent metal cation</name>
        <dbReference type="ChEBI" id="CHEBI:60240"/>
        <label>1</label>
    </ligand>
</feature>
<comment type="similarity">
    <text evidence="1">Belongs to the metallo-dependent hydrolases superfamily. TatD-type hydrolase family.</text>
</comment>
<feature type="binding site" evidence="4">
    <location>
        <position position="9"/>
    </location>
    <ligand>
        <name>a divalent metal cation</name>
        <dbReference type="ChEBI" id="CHEBI:60240"/>
        <label>1</label>
    </ligand>
</feature>
<dbReference type="CDD" id="cd01310">
    <property type="entry name" value="TatD_DNAse"/>
    <property type="match status" value="1"/>
</dbReference>
<evidence type="ECO:0000256" key="2">
    <source>
        <dbReference type="ARBA" id="ARBA00022723"/>
    </source>
</evidence>
<evidence type="ECO:0000313" key="6">
    <source>
        <dbReference type="Proteomes" id="UP000559987"/>
    </source>
</evidence>
<protein>
    <submittedName>
        <fullName evidence="5">TatD DNase family protein</fullName>
        <ecNumber evidence="5">3.1.21.-</ecNumber>
    </submittedName>
</protein>
<dbReference type="AlphaFoldDB" id="A0A839UVR1"/>
<evidence type="ECO:0000313" key="5">
    <source>
        <dbReference type="EMBL" id="MBB3169548.1"/>
    </source>
</evidence>
<dbReference type="SUPFAM" id="SSF51556">
    <property type="entry name" value="Metallo-dependent hydrolases"/>
    <property type="match status" value="1"/>
</dbReference>
<proteinExistence type="inferred from homology"/>
<dbReference type="RefSeq" id="WP_183911053.1">
    <property type="nucleotide sequence ID" value="NZ_JACHXZ010000004.1"/>
</dbReference>
<dbReference type="PANTHER" id="PTHR46124:SF3">
    <property type="entry name" value="HYDROLASE"/>
    <property type="match status" value="1"/>
</dbReference>
<dbReference type="InterPro" id="IPR032466">
    <property type="entry name" value="Metal_Hydrolase"/>
</dbReference>
<dbReference type="GO" id="GO:0016788">
    <property type="term" value="F:hydrolase activity, acting on ester bonds"/>
    <property type="evidence" value="ECO:0007669"/>
    <property type="project" value="InterPro"/>
</dbReference>
<sequence length="256" mass="27652">MHWFDSHCHLDLPELHAQAHNHWAAAREAGVQRVLIPGVDPAQWASAEQLAVQLPGAYWAAGVHPWWVGAQTQAPEMIMHRLREALTRGAIAVGECGLDGAIDVPMGAQQSWLRPQLEVAADLTLPVILHVHRAHNPILAMLKPFPHLRGVVHGFSGSIELALQYIKRGFLLGIGGVVSYPRASKTRAAVAALPQGSFLLETDAPSMPVFGSQGEINTPSQLLKIANSVAELRGESLAQLHAHTERAAQELFGPLS</sequence>
<dbReference type="GO" id="GO:0005829">
    <property type="term" value="C:cytosol"/>
    <property type="evidence" value="ECO:0007669"/>
    <property type="project" value="TreeGrafter"/>
</dbReference>
<dbReference type="Gene3D" id="3.20.20.140">
    <property type="entry name" value="Metal-dependent hydrolases"/>
    <property type="match status" value="1"/>
</dbReference>
<organism evidence="5 6">
    <name type="scientific">Simiduia aestuariiviva</name>
    <dbReference type="NCBI Taxonomy" id="1510459"/>
    <lineage>
        <taxon>Bacteria</taxon>
        <taxon>Pseudomonadati</taxon>
        <taxon>Pseudomonadota</taxon>
        <taxon>Gammaproteobacteria</taxon>
        <taxon>Cellvibrionales</taxon>
        <taxon>Cellvibrionaceae</taxon>
        <taxon>Simiduia</taxon>
    </lineage>
</organism>
<feature type="binding site" evidence="4">
    <location>
        <position position="95"/>
    </location>
    <ligand>
        <name>a divalent metal cation</name>
        <dbReference type="ChEBI" id="CHEBI:60240"/>
        <label>1</label>
    </ligand>
</feature>
<dbReference type="GO" id="GO:0046872">
    <property type="term" value="F:metal ion binding"/>
    <property type="evidence" value="ECO:0007669"/>
    <property type="project" value="UniProtKB-KW"/>
</dbReference>
<dbReference type="InterPro" id="IPR001130">
    <property type="entry name" value="TatD-like"/>
</dbReference>
<comment type="caution">
    <text evidence="5">The sequence shown here is derived from an EMBL/GenBank/DDBJ whole genome shotgun (WGS) entry which is preliminary data.</text>
</comment>
<evidence type="ECO:0000256" key="4">
    <source>
        <dbReference type="PIRSR" id="PIRSR005902-1"/>
    </source>
</evidence>
<evidence type="ECO:0000256" key="3">
    <source>
        <dbReference type="ARBA" id="ARBA00022801"/>
    </source>
</evidence>
<dbReference type="FunFam" id="3.20.20.140:FF:000005">
    <property type="entry name" value="TatD family hydrolase"/>
    <property type="match status" value="1"/>
</dbReference>
<dbReference type="EMBL" id="JACHXZ010000004">
    <property type="protein sequence ID" value="MBB3169548.1"/>
    <property type="molecule type" value="Genomic_DNA"/>
</dbReference>
<keyword evidence="3 5" id="KW-0378">Hydrolase</keyword>
<dbReference type="PIRSF" id="PIRSF005902">
    <property type="entry name" value="DNase_TatD"/>
    <property type="match status" value="1"/>
</dbReference>
<feature type="binding site" evidence="4">
    <location>
        <position position="153"/>
    </location>
    <ligand>
        <name>a divalent metal cation</name>
        <dbReference type="ChEBI" id="CHEBI:60240"/>
        <label>2</label>
    </ligand>
</feature>
<name>A0A839UVR1_9GAMM</name>
<gene>
    <name evidence="5" type="ORF">FHS30_002761</name>
</gene>
<keyword evidence="6" id="KW-1185">Reference proteome</keyword>
<keyword evidence="2 4" id="KW-0479">Metal-binding</keyword>
<dbReference type="Pfam" id="PF01026">
    <property type="entry name" value="TatD_DNase"/>
    <property type="match status" value="1"/>
</dbReference>
<feature type="binding site" evidence="4">
    <location>
        <position position="130"/>
    </location>
    <ligand>
        <name>a divalent metal cation</name>
        <dbReference type="ChEBI" id="CHEBI:60240"/>
        <label>2</label>
    </ligand>
</feature>
<evidence type="ECO:0000256" key="1">
    <source>
        <dbReference type="ARBA" id="ARBA00009275"/>
    </source>
</evidence>
<dbReference type="EC" id="3.1.21.-" evidence="5"/>
<dbReference type="PANTHER" id="PTHR46124">
    <property type="entry name" value="D-AMINOACYL-TRNA DEACYLASE"/>
    <property type="match status" value="1"/>
</dbReference>